<proteinExistence type="predicted"/>
<protein>
    <recommendedName>
        <fullName evidence="4">Ndc10 domain-containing protein</fullName>
    </recommendedName>
</protein>
<evidence type="ECO:0000313" key="2">
    <source>
        <dbReference type="EMBL" id="SAM00995.1"/>
    </source>
</evidence>
<dbReference type="InterPro" id="IPR038279">
    <property type="entry name" value="Ndc10_dom2_sf"/>
</dbReference>
<feature type="region of interest" description="Disordered" evidence="1">
    <location>
        <begin position="1"/>
        <end position="39"/>
    </location>
</feature>
<sequence length="96" mass="10388">MSLCRASGVSSSHRESIGKALSSAGIRSNKKTHINRGSSARVADIVCANEDQIRRQGRGSNTTMKGISHQPSKRNDAINGRLPHQWGRSSLLSFKS</sequence>
<dbReference type="AlphaFoldDB" id="A0A168NQD8"/>
<dbReference type="EMBL" id="LT553497">
    <property type="protein sequence ID" value="SAM00995.1"/>
    <property type="molecule type" value="Genomic_DNA"/>
</dbReference>
<evidence type="ECO:0000313" key="3">
    <source>
        <dbReference type="Proteomes" id="UP000078561"/>
    </source>
</evidence>
<name>A0A168NQD8_ABSGL</name>
<evidence type="ECO:0000256" key="1">
    <source>
        <dbReference type="SAM" id="MobiDB-lite"/>
    </source>
</evidence>
<dbReference type="GO" id="GO:0003677">
    <property type="term" value="F:DNA binding"/>
    <property type="evidence" value="ECO:0007669"/>
    <property type="project" value="InterPro"/>
</dbReference>
<evidence type="ECO:0008006" key="4">
    <source>
        <dbReference type="Google" id="ProtNLM"/>
    </source>
</evidence>
<keyword evidence="3" id="KW-1185">Reference proteome</keyword>
<accession>A0A168NQD8</accession>
<dbReference type="InParanoid" id="A0A168NQD8"/>
<dbReference type="Proteomes" id="UP000078561">
    <property type="component" value="Unassembled WGS sequence"/>
</dbReference>
<gene>
    <name evidence="2" type="primary">ABSGL_06731.1 scaffold 8661</name>
</gene>
<reference evidence="2" key="1">
    <citation type="submission" date="2016-04" db="EMBL/GenBank/DDBJ databases">
        <authorList>
            <person name="Evans L.H."/>
            <person name="Alamgir A."/>
            <person name="Owens N."/>
            <person name="Weber N.D."/>
            <person name="Virtaneva K."/>
            <person name="Barbian K."/>
            <person name="Babar A."/>
            <person name="Rosenke K."/>
        </authorList>
    </citation>
    <scope>NUCLEOTIDE SEQUENCE [LARGE SCALE GENOMIC DNA]</scope>
    <source>
        <strain evidence="2">CBS 101.48</strain>
    </source>
</reference>
<dbReference type="Gene3D" id="1.10.443.20">
    <property type="entry name" value="Centromere DNA-binding protein complex CBF3 subunit, domain 2"/>
    <property type="match status" value="1"/>
</dbReference>
<organism evidence="2">
    <name type="scientific">Absidia glauca</name>
    <name type="common">Pin mould</name>
    <dbReference type="NCBI Taxonomy" id="4829"/>
    <lineage>
        <taxon>Eukaryota</taxon>
        <taxon>Fungi</taxon>
        <taxon>Fungi incertae sedis</taxon>
        <taxon>Mucoromycota</taxon>
        <taxon>Mucoromycotina</taxon>
        <taxon>Mucoromycetes</taxon>
        <taxon>Mucorales</taxon>
        <taxon>Cunninghamellaceae</taxon>
        <taxon>Absidia</taxon>
    </lineage>
</organism>
<feature type="region of interest" description="Disordered" evidence="1">
    <location>
        <begin position="53"/>
        <end position="82"/>
    </location>
</feature>